<evidence type="ECO:0000313" key="2">
    <source>
        <dbReference type="EMBL" id="KAF8895685.1"/>
    </source>
</evidence>
<evidence type="ECO:0000313" key="3">
    <source>
        <dbReference type="Proteomes" id="UP000724874"/>
    </source>
</evidence>
<dbReference type="Proteomes" id="UP000724874">
    <property type="component" value="Unassembled WGS sequence"/>
</dbReference>
<dbReference type="EMBL" id="JADNYJ010000061">
    <property type="protein sequence ID" value="KAF8895685.1"/>
    <property type="molecule type" value="Genomic_DNA"/>
</dbReference>
<protein>
    <submittedName>
        <fullName evidence="2">Uncharacterized protein</fullName>
    </submittedName>
</protein>
<feature type="region of interest" description="Disordered" evidence="1">
    <location>
        <begin position="1"/>
        <end position="20"/>
    </location>
</feature>
<keyword evidence="3" id="KW-1185">Reference proteome</keyword>
<name>A0A9P5NM70_GYMJU</name>
<proteinExistence type="predicted"/>
<reference evidence="2" key="1">
    <citation type="submission" date="2020-11" db="EMBL/GenBank/DDBJ databases">
        <authorList>
            <consortium name="DOE Joint Genome Institute"/>
            <person name="Ahrendt S."/>
            <person name="Riley R."/>
            <person name="Andreopoulos W."/>
            <person name="LaButti K."/>
            <person name="Pangilinan J."/>
            <person name="Ruiz-duenas F.J."/>
            <person name="Barrasa J.M."/>
            <person name="Sanchez-Garcia M."/>
            <person name="Camarero S."/>
            <person name="Miyauchi S."/>
            <person name="Serrano A."/>
            <person name="Linde D."/>
            <person name="Babiker R."/>
            <person name="Drula E."/>
            <person name="Ayuso-Fernandez I."/>
            <person name="Pacheco R."/>
            <person name="Padilla G."/>
            <person name="Ferreira P."/>
            <person name="Barriuso J."/>
            <person name="Kellner H."/>
            <person name="Castanera R."/>
            <person name="Alfaro M."/>
            <person name="Ramirez L."/>
            <person name="Pisabarro A.G."/>
            <person name="Kuo A."/>
            <person name="Tritt A."/>
            <person name="Lipzen A."/>
            <person name="He G."/>
            <person name="Yan M."/>
            <person name="Ng V."/>
            <person name="Cullen D."/>
            <person name="Martin F."/>
            <person name="Rosso M.-N."/>
            <person name="Henrissat B."/>
            <person name="Hibbett D."/>
            <person name="Martinez A.T."/>
            <person name="Grigoriev I.V."/>
        </authorList>
    </citation>
    <scope>NUCLEOTIDE SEQUENCE</scope>
    <source>
        <strain evidence="2">AH 44721</strain>
    </source>
</reference>
<dbReference type="AlphaFoldDB" id="A0A9P5NM70"/>
<evidence type="ECO:0000256" key="1">
    <source>
        <dbReference type="SAM" id="MobiDB-lite"/>
    </source>
</evidence>
<sequence>MLQAFRPLGPRRPCSASTSSQSFMSYNIFSPFRSNVPLGAVGTSCLCSLNFPKQVFQSNHPSASAIISRKLAAGCPTG</sequence>
<accession>A0A9P5NM70</accession>
<gene>
    <name evidence="2" type="ORF">CPB84DRAFT_1256308</name>
</gene>
<organism evidence="2 3">
    <name type="scientific">Gymnopilus junonius</name>
    <name type="common">Spectacular rustgill mushroom</name>
    <name type="synonym">Gymnopilus spectabilis subsp. junonius</name>
    <dbReference type="NCBI Taxonomy" id="109634"/>
    <lineage>
        <taxon>Eukaryota</taxon>
        <taxon>Fungi</taxon>
        <taxon>Dikarya</taxon>
        <taxon>Basidiomycota</taxon>
        <taxon>Agaricomycotina</taxon>
        <taxon>Agaricomycetes</taxon>
        <taxon>Agaricomycetidae</taxon>
        <taxon>Agaricales</taxon>
        <taxon>Agaricineae</taxon>
        <taxon>Hymenogastraceae</taxon>
        <taxon>Gymnopilus</taxon>
    </lineage>
</organism>
<comment type="caution">
    <text evidence="2">The sequence shown here is derived from an EMBL/GenBank/DDBJ whole genome shotgun (WGS) entry which is preliminary data.</text>
</comment>